<evidence type="ECO:0000256" key="2">
    <source>
        <dbReference type="ARBA" id="ARBA00022842"/>
    </source>
</evidence>
<gene>
    <name evidence="4" type="ORF">AB6A40_010183</name>
</gene>
<dbReference type="EMBL" id="JBGFUD010012442">
    <property type="protein sequence ID" value="MFH4983474.1"/>
    <property type="molecule type" value="Genomic_DNA"/>
</dbReference>
<dbReference type="PANTHER" id="PTHR22573:SF2">
    <property type="entry name" value="PHOSPHOGLUCOMUTASE"/>
    <property type="match status" value="1"/>
</dbReference>
<evidence type="ECO:0000256" key="3">
    <source>
        <dbReference type="ARBA" id="ARBA00023235"/>
    </source>
</evidence>
<dbReference type="FunFam" id="3.30.310.50:FF:000002">
    <property type="entry name" value="Phosphoglucomutase 5"/>
    <property type="match status" value="1"/>
</dbReference>
<dbReference type="Proteomes" id="UP001608902">
    <property type="component" value="Unassembled WGS sequence"/>
</dbReference>
<dbReference type="Gene3D" id="3.30.310.50">
    <property type="entry name" value="Alpha-D-phosphohexomutase, C-terminal domain"/>
    <property type="match status" value="1"/>
</dbReference>
<protein>
    <recommendedName>
        <fullName evidence="6">Phosphoglucomutase</fullName>
    </recommendedName>
</protein>
<proteinExistence type="predicted"/>
<reference evidence="4 5" key="1">
    <citation type="submission" date="2024-08" db="EMBL/GenBank/DDBJ databases">
        <title>Gnathostoma spinigerum genome.</title>
        <authorList>
            <person name="Gonzalez-Bertolin B."/>
            <person name="Monzon S."/>
            <person name="Zaballos A."/>
            <person name="Jimenez P."/>
            <person name="Dekumyoy P."/>
            <person name="Varona S."/>
            <person name="Cuesta I."/>
            <person name="Sumanam S."/>
            <person name="Adisakwattana P."/>
            <person name="Gasser R.B."/>
            <person name="Hernandez-Gonzalez A."/>
            <person name="Young N.D."/>
            <person name="Perteguer M.J."/>
        </authorList>
    </citation>
    <scope>NUCLEOTIDE SEQUENCE [LARGE SCALE GENOMIC DNA]</scope>
    <source>
        <strain evidence="4">AL3</strain>
        <tissue evidence="4">Liver</tissue>
    </source>
</reference>
<dbReference type="Pfam" id="PF24947">
    <property type="entry name" value="PGM1_C_vert_fung"/>
    <property type="match status" value="1"/>
</dbReference>
<dbReference type="InterPro" id="IPR036900">
    <property type="entry name" value="A-D-PHexomutase_C_sf"/>
</dbReference>
<keyword evidence="5" id="KW-1185">Reference proteome</keyword>
<evidence type="ECO:0000313" key="4">
    <source>
        <dbReference type="EMBL" id="MFH4983474.1"/>
    </source>
</evidence>
<evidence type="ECO:0000256" key="1">
    <source>
        <dbReference type="ARBA" id="ARBA00022723"/>
    </source>
</evidence>
<dbReference type="GO" id="GO:0046872">
    <property type="term" value="F:metal ion binding"/>
    <property type="evidence" value="ECO:0007669"/>
    <property type="project" value="UniProtKB-KW"/>
</dbReference>
<comment type="caution">
    <text evidence="4">The sequence shown here is derived from an EMBL/GenBank/DDBJ whole genome shotgun (WGS) entry which is preliminary data.</text>
</comment>
<name>A0ABD6EU22_9BILA</name>
<dbReference type="AlphaFoldDB" id="A0ABD6EU22"/>
<accession>A0ABD6EU22</accession>
<dbReference type="PANTHER" id="PTHR22573">
    <property type="entry name" value="PHOSPHOHEXOMUTASE FAMILY MEMBER"/>
    <property type="match status" value="1"/>
</dbReference>
<organism evidence="4 5">
    <name type="scientific">Gnathostoma spinigerum</name>
    <dbReference type="NCBI Taxonomy" id="75299"/>
    <lineage>
        <taxon>Eukaryota</taxon>
        <taxon>Metazoa</taxon>
        <taxon>Ecdysozoa</taxon>
        <taxon>Nematoda</taxon>
        <taxon>Chromadorea</taxon>
        <taxon>Rhabditida</taxon>
        <taxon>Spirurina</taxon>
        <taxon>Gnathostomatomorpha</taxon>
        <taxon>Gnathostomatoidea</taxon>
        <taxon>Gnathostomatidae</taxon>
        <taxon>Gnathostoma</taxon>
    </lineage>
</organism>
<dbReference type="GO" id="GO:0016853">
    <property type="term" value="F:isomerase activity"/>
    <property type="evidence" value="ECO:0007669"/>
    <property type="project" value="UniProtKB-KW"/>
</dbReference>
<dbReference type="InterPro" id="IPR045244">
    <property type="entry name" value="PGM"/>
</dbReference>
<keyword evidence="1" id="KW-0479">Metal-binding</keyword>
<sequence>MLSWLQILADKKKSVEEIVKEHWMKYGRNVFTRYDYEQVDASGANLMMNYIEAHLVAFVGQKLTANNVTFTITKADNFEYHDPIDGSVSKKQGLRIFFEGGSRVVFRLSGTGSAGATIRLYVDSFIDAQDKDHLFRPAQELLKPLILVALQLSKLEEFTGRKEPTVIT</sequence>
<evidence type="ECO:0000313" key="5">
    <source>
        <dbReference type="Proteomes" id="UP001608902"/>
    </source>
</evidence>
<evidence type="ECO:0008006" key="6">
    <source>
        <dbReference type="Google" id="ProtNLM"/>
    </source>
</evidence>
<keyword evidence="2" id="KW-0460">Magnesium</keyword>
<dbReference type="SUPFAM" id="SSF55957">
    <property type="entry name" value="Phosphoglucomutase, C-terminal domain"/>
    <property type="match status" value="1"/>
</dbReference>
<keyword evidence="3" id="KW-0413">Isomerase</keyword>